<keyword evidence="2" id="KW-0547">Nucleotide-binding</keyword>
<proteinExistence type="predicted"/>
<evidence type="ECO:0000256" key="5">
    <source>
        <dbReference type="SAM" id="MobiDB-lite"/>
    </source>
</evidence>
<keyword evidence="3" id="KW-0418">Kinase</keyword>
<gene>
    <name evidence="7" type="ORF">BLNAU_14711</name>
</gene>
<reference evidence="7 8" key="1">
    <citation type="journal article" date="2022" name="bioRxiv">
        <title>Genomics of Preaxostyla Flagellates Illuminates Evolutionary Transitions and the Path Towards Mitochondrial Loss.</title>
        <authorList>
            <person name="Novak L.V.F."/>
            <person name="Treitli S.C."/>
            <person name="Pyrih J."/>
            <person name="Halakuc P."/>
            <person name="Pipaliya S.V."/>
            <person name="Vacek V."/>
            <person name="Brzon O."/>
            <person name="Soukal P."/>
            <person name="Eme L."/>
            <person name="Dacks J.B."/>
            <person name="Karnkowska A."/>
            <person name="Elias M."/>
            <person name="Hampl V."/>
        </authorList>
    </citation>
    <scope>NUCLEOTIDE SEQUENCE [LARGE SCALE GENOMIC DNA]</scope>
    <source>
        <strain evidence="7">NAU3</strain>
        <tissue evidence="7">Gut</tissue>
    </source>
</reference>
<dbReference type="EMBL" id="JARBJD010000137">
    <property type="protein sequence ID" value="KAK2950376.1"/>
    <property type="molecule type" value="Genomic_DNA"/>
</dbReference>
<evidence type="ECO:0000256" key="3">
    <source>
        <dbReference type="ARBA" id="ARBA00022777"/>
    </source>
</evidence>
<dbReference type="InterPro" id="IPR000719">
    <property type="entry name" value="Prot_kinase_dom"/>
</dbReference>
<keyword evidence="1" id="KW-0808">Transferase</keyword>
<dbReference type="Gene3D" id="1.10.510.10">
    <property type="entry name" value="Transferase(Phosphotransferase) domain 1"/>
    <property type="match status" value="1"/>
</dbReference>
<evidence type="ECO:0000256" key="4">
    <source>
        <dbReference type="ARBA" id="ARBA00022840"/>
    </source>
</evidence>
<dbReference type="InterPro" id="IPR001245">
    <property type="entry name" value="Ser-Thr/Tyr_kinase_cat_dom"/>
</dbReference>
<evidence type="ECO:0000313" key="8">
    <source>
        <dbReference type="Proteomes" id="UP001281761"/>
    </source>
</evidence>
<keyword evidence="4" id="KW-0067">ATP-binding</keyword>
<sequence>MEGQDNDGMEKLDDVNNPPTNPPNSALSTMESKPVGMSDKTVQQHMMASGVWSQKDQFVEVLACSGQFGMEVVRKTDTLYTRLHTEQGRMIALTKEAVRQQLLKGIMKIWETNQSALFLTKLSSHIVMVDATNNVFLNVQGEQAASNGDGTETERQAQILEARRWSPPELDHDNGVQNGIDISKAAVYSLGLILWEMETDSVPFGEVDAVNAQRQMGVGSTLNMDGVKNEKLKEMIELCLSTDPNDRPTLSDLNEFINPEPKVELPPQPNDPTS</sequence>
<protein>
    <recommendedName>
        <fullName evidence="6">Protein kinase domain-containing protein</fullName>
    </recommendedName>
</protein>
<dbReference type="InterPro" id="IPR011009">
    <property type="entry name" value="Kinase-like_dom_sf"/>
</dbReference>
<dbReference type="InterPro" id="IPR051681">
    <property type="entry name" value="Ser/Thr_Kinases-Pseudokinases"/>
</dbReference>
<organism evidence="7 8">
    <name type="scientific">Blattamonas nauphoetae</name>
    <dbReference type="NCBI Taxonomy" id="2049346"/>
    <lineage>
        <taxon>Eukaryota</taxon>
        <taxon>Metamonada</taxon>
        <taxon>Preaxostyla</taxon>
        <taxon>Oxymonadida</taxon>
        <taxon>Blattamonas</taxon>
    </lineage>
</organism>
<dbReference type="PANTHER" id="PTHR44329">
    <property type="entry name" value="SERINE/THREONINE-PROTEIN KINASE TNNI3K-RELATED"/>
    <property type="match status" value="1"/>
</dbReference>
<feature type="compositionally biased region" description="Pro residues" evidence="5">
    <location>
        <begin position="264"/>
        <end position="274"/>
    </location>
</feature>
<name>A0ABQ9XCZ4_9EUKA</name>
<evidence type="ECO:0000313" key="7">
    <source>
        <dbReference type="EMBL" id="KAK2950376.1"/>
    </source>
</evidence>
<comment type="caution">
    <text evidence="7">The sequence shown here is derived from an EMBL/GenBank/DDBJ whole genome shotgun (WGS) entry which is preliminary data.</text>
</comment>
<keyword evidence="8" id="KW-1185">Reference proteome</keyword>
<evidence type="ECO:0000256" key="2">
    <source>
        <dbReference type="ARBA" id="ARBA00022741"/>
    </source>
</evidence>
<dbReference type="Proteomes" id="UP001281761">
    <property type="component" value="Unassembled WGS sequence"/>
</dbReference>
<evidence type="ECO:0000259" key="6">
    <source>
        <dbReference type="PROSITE" id="PS50011"/>
    </source>
</evidence>
<dbReference type="PANTHER" id="PTHR44329:SF288">
    <property type="entry name" value="MITOGEN-ACTIVATED PROTEIN KINASE KINASE KINASE 20"/>
    <property type="match status" value="1"/>
</dbReference>
<dbReference type="SUPFAM" id="SSF56112">
    <property type="entry name" value="Protein kinase-like (PK-like)"/>
    <property type="match status" value="1"/>
</dbReference>
<dbReference type="PROSITE" id="PS50011">
    <property type="entry name" value="PROTEIN_KINASE_DOM"/>
    <property type="match status" value="1"/>
</dbReference>
<evidence type="ECO:0000256" key="1">
    <source>
        <dbReference type="ARBA" id="ARBA00022679"/>
    </source>
</evidence>
<feature type="region of interest" description="Disordered" evidence="5">
    <location>
        <begin position="254"/>
        <end position="274"/>
    </location>
</feature>
<accession>A0ABQ9XCZ4</accession>
<feature type="region of interest" description="Disordered" evidence="5">
    <location>
        <begin position="1"/>
        <end position="34"/>
    </location>
</feature>
<dbReference type="Pfam" id="PF07714">
    <property type="entry name" value="PK_Tyr_Ser-Thr"/>
    <property type="match status" value="1"/>
</dbReference>
<feature type="domain" description="Protein kinase" evidence="6">
    <location>
        <begin position="1"/>
        <end position="257"/>
    </location>
</feature>